<dbReference type="InterPro" id="IPR046886">
    <property type="entry name" value="RsmE_MTase_dom"/>
</dbReference>
<dbReference type="InterPro" id="IPR006700">
    <property type="entry name" value="RsmE"/>
</dbReference>
<organism evidence="14 15">
    <name type="scientific">Gottschalkia purinilytica</name>
    <name type="common">Clostridium purinilyticum</name>
    <dbReference type="NCBI Taxonomy" id="1503"/>
    <lineage>
        <taxon>Bacteria</taxon>
        <taxon>Bacillati</taxon>
        <taxon>Bacillota</taxon>
        <taxon>Tissierellia</taxon>
        <taxon>Tissierellales</taxon>
        <taxon>Gottschalkiaceae</taxon>
        <taxon>Gottschalkia</taxon>
    </lineage>
</organism>
<dbReference type="GO" id="GO:0070042">
    <property type="term" value="F:rRNA (uridine-N3-)-methyltransferase activity"/>
    <property type="evidence" value="ECO:0007669"/>
    <property type="project" value="TreeGrafter"/>
</dbReference>
<comment type="subcellular location">
    <subcellularLocation>
        <location evidence="1 12">Cytoplasm</location>
    </subcellularLocation>
</comment>
<evidence type="ECO:0000256" key="2">
    <source>
        <dbReference type="ARBA" id="ARBA00005528"/>
    </source>
</evidence>
<evidence type="ECO:0000256" key="4">
    <source>
        <dbReference type="ARBA" id="ARBA00013673"/>
    </source>
</evidence>
<evidence type="ECO:0000256" key="12">
    <source>
        <dbReference type="PIRNR" id="PIRNR015601"/>
    </source>
</evidence>
<evidence type="ECO:0000256" key="6">
    <source>
        <dbReference type="ARBA" id="ARBA00022552"/>
    </source>
</evidence>
<name>A0A0L0W8S3_GOTPU</name>
<dbReference type="SUPFAM" id="SSF88697">
    <property type="entry name" value="PUA domain-like"/>
    <property type="match status" value="1"/>
</dbReference>
<dbReference type="InterPro" id="IPR029026">
    <property type="entry name" value="tRNA_m1G_MTases_N"/>
</dbReference>
<dbReference type="GO" id="GO:0005737">
    <property type="term" value="C:cytoplasm"/>
    <property type="evidence" value="ECO:0007669"/>
    <property type="project" value="UniProtKB-SubCell"/>
</dbReference>
<protein>
    <recommendedName>
        <fullName evidence="4 12">Ribosomal RNA small subunit methyltransferase E</fullName>
        <ecNumber evidence="3 12">2.1.1.193</ecNumber>
    </recommendedName>
</protein>
<accession>A0A0L0W8S3</accession>
<dbReference type="PATRIC" id="fig|1503.3.peg.279"/>
<keyword evidence="6 12" id="KW-0698">rRNA processing</keyword>
<keyword evidence="15" id="KW-1185">Reference proteome</keyword>
<keyword evidence="7 12" id="KW-0489">Methyltransferase</keyword>
<dbReference type="Proteomes" id="UP000037267">
    <property type="component" value="Unassembled WGS sequence"/>
</dbReference>
<dbReference type="EC" id="2.1.1.193" evidence="3 12"/>
<comment type="similarity">
    <text evidence="2 12">Belongs to the RNA methyltransferase RsmE family.</text>
</comment>
<evidence type="ECO:0000256" key="8">
    <source>
        <dbReference type="ARBA" id="ARBA00022679"/>
    </source>
</evidence>
<evidence type="ECO:0000256" key="5">
    <source>
        <dbReference type="ARBA" id="ARBA00022490"/>
    </source>
</evidence>
<evidence type="ECO:0000256" key="10">
    <source>
        <dbReference type="ARBA" id="ARBA00025699"/>
    </source>
</evidence>
<evidence type="ECO:0000256" key="7">
    <source>
        <dbReference type="ARBA" id="ARBA00022603"/>
    </source>
</evidence>
<evidence type="ECO:0000256" key="9">
    <source>
        <dbReference type="ARBA" id="ARBA00022691"/>
    </source>
</evidence>
<dbReference type="RefSeq" id="WP_050355849.1">
    <property type="nucleotide sequence ID" value="NZ_LGSS01000011.1"/>
</dbReference>
<dbReference type="Pfam" id="PF04452">
    <property type="entry name" value="Methyltrans_RNA"/>
    <property type="match status" value="1"/>
</dbReference>
<feature type="domain" description="Ribosomal RNA small subunit methyltransferase E methyltransferase" evidence="13">
    <location>
        <begin position="72"/>
        <end position="233"/>
    </location>
</feature>
<dbReference type="OrthoDB" id="9815641at2"/>
<evidence type="ECO:0000259" key="13">
    <source>
        <dbReference type="Pfam" id="PF04452"/>
    </source>
</evidence>
<keyword evidence="9 12" id="KW-0949">S-adenosyl-L-methionine</keyword>
<evidence type="ECO:0000256" key="3">
    <source>
        <dbReference type="ARBA" id="ARBA00012328"/>
    </source>
</evidence>
<dbReference type="EMBL" id="LGSS01000011">
    <property type="protein sequence ID" value="KNF07944.1"/>
    <property type="molecule type" value="Genomic_DNA"/>
</dbReference>
<evidence type="ECO:0000256" key="1">
    <source>
        <dbReference type="ARBA" id="ARBA00004496"/>
    </source>
</evidence>
<comment type="function">
    <text evidence="10 12">Specifically methylates the N3 position of the uracil ring of uridine 1498 (m3U1498) in 16S rRNA. Acts on the fully assembled 30S ribosomal subunit.</text>
</comment>
<dbReference type="PANTHER" id="PTHR30027:SF3">
    <property type="entry name" value="16S RRNA (URACIL(1498)-N(3))-METHYLTRANSFERASE"/>
    <property type="match status" value="1"/>
</dbReference>
<evidence type="ECO:0000256" key="11">
    <source>
        <dbReference type="ARBA" id="ARBA00047944"/>
    </source>
</evidence>
<dbReference type="STRING" id="1503.CLPU_11c01130"/>
<sequence>MNLIILFESDYIEERKVRLTGRRFEHIISVHRASIGDRLRVGMLNGKIGEGYITQLNDNFLEMEISLTDNPPSPSNVQLILAMPRPKALKRIIQDVTTMGIKKIYIIKTWRVEKSFWSSPVLEEDNLFEHMILGLEQGKDTILPEIRIVKLFKPFVEDEIPVIIKNTRAIVGHPMSKKECPRDIEEPVTLAIGPEGGFIPYEIELLEKQGFESVSLGNRILRVETAIPFILGRFS</sequence>
<reference evidence="15" key="1">
    <citation type="submission" date="2015-07" db="EMBL/GenBank/DDBJ databases">
        <title>Draft genome sequence of the purine-degrading Gottschalkia purinilyticum DSM 1384 (formerly Clostridium purinilyticum).</title>
        <authorList>
            <person name="Poehlein A."/>
            <person name="Schiel-Bengelsdorf B."/>
            <person name="Bengelsdorf F.R."/>
            <person name="Daniel R."/>
            <person name="Duerre P."/>
        </authorList>
    </citation>
    <scope>NUCLEOTIDE SEQUENCE [LARGE SCALE GENOMIC DNA]</scope>
    <source>
        <strain evidence="15">DSM 1384</strain>
    </source>
</reference>
<dbReference type="Gene3D" id="3.40.1280.10">
    <property type="match status" value="1"/>
</dbReference>
<dbReference type="PANTHER" id="PTHR30027">
    <property type="entry name" value="RIBOSOMAL RNA SMALL SUBUNIT METHYLTRANSFERASE E"/>
    <property type="match status" value="1"/>
</dbReference>
<dbReference type="AlphaFoldDB" id="A0A0L0W8S3"/>
<dbReference type="PIRSF" id="PIRSF015601">
    <property type="entry name" value="MTase_slr0722"/>
    <property type="match status" value="1"/>
</dbReference>
<gene>
    <name evidence="14" type="primary">rsmE1</name>
    <name evidence="14" type="ORF">CLPU_11c01130</name>
</gene>
<comment type="catalytic activity">
    <reaction evidence="11 12">
        <text>uridine(1498) in 16S rRNA + S-adenosyl-L-methionine = N(3)-methyluridine(1498) in 16S rRNA + S-adenosyl-L-homocysteine + H(+)</text>
        <dbReference type="Rhea" id="RHEA:42920"/>
        <dbReference type="Rhea" id="RHEA-COMP:10283"/>
        <dbReference type="Rhea" id="RHEA-COMP:10284"/>
        <dbReference type="ChEBI" id="CHEBI:15378"/>
        <dbReference type="ChEBI" id="CHEBI:57856"/>
        <dbReference type="ChEBI" id="CHEBI:59789"/>
        <dbReference type="ChEBI" id="CHEBI:65315"/>
        <dbReference type="ChEBI" id="CHEBI:74502"/>
        <dbReference type="EC" id="2.1.1.193"/>
    </reaction>
</comment>
<proteinExistence type="inferred from homology"/>
<dbReference type="SUPFAM" id="SSF75217">
    <property type="entry name" value="alpha/beta knot"/>
    <property type="match status" value="1"/>
</dbReference>
<dbReference type="NCBIfam" id="TIGR00046">
    <property type="entry name" value="RsmE family RNA methyltransferase"/>
    <property type="match status" value="1"/>
</dbReference>
<evidence type="ECO:0000313" key="15">
    <source>
        <dbReference type="Proteomes" id="UP000037267"/>
    </source>
</evidence>
<evidence type="ECO:0000313" key="14">
    <source>
        <dbReference type="EMBL" id="KNF07944.1"/>
    </source>
</evidence>
<keyword evidence="8 12" id="KW-0808">Transferase</keyword>
<dbReference type="GO" id="GO:0070475">
    <property type="term" value="P:rRNA base methylation"/>
    <property type="evidence" value="ECO:0007669"/>
    <property type="project" value="TreeGrafter"/>
</dbReference>
<comment type="caution">
    <text evidence="14">The sequence shown here is derived from an EMBL/GenBank/DDBJ whole genome shotgun (WGS) entry which is preliminary data.</text>
</comment>
<dbReference type="NCBIfam" id="NF008700">
    <property type="entry name" value="PRK11713.5-4"/>
    <property type="match status" value="1"/>
</dbReference>
<dbReference type="CDD" id="cd18084">
    <property type="entry name" value="RsmE-like"/>
    <property type="match status" value="1"/>
</dbReference>
<dbReference type="InterPro" id="IPR029028">
    <property type="entry name" value="Alpha/beta_knot_MTases"/>
</dbReference>
<dbReference type="InterPro" id="IPR015947">
    <property type="entry name" value="PUA-like_sf"/>
</dbReference>
<keyword evidence="5 12" id="KW-0963">Cytoplasm</keyword>